<reference evidence="2" key="1">
    <citation type="journal article" date="2020" name="MBio">
        <title>Horizontal gene transfer to a defensive symbiont with a reduced genome amongst a multipartite beetle microbiome.</title>
        <authorList>
            <person name="Waterworth S.C."/>
            <person name="Florez L.V."/>
            <person name="Rees E.R."/>
            <person name="Hertweck C."/>
            <person name="Kaltenpoth M."/>
            <person name="Kwan J.C."/>
        </authorList>
    </citation>
    <scope>NUCLEOTIDE SEQUENCE [LARGE SCALE GENOMIC DNA]</scope>
</reference>
<organism evidence="1 2">
    <name type="scientific">Herbaspirillum frisingense</name>
    <dbReference type="NCBI Taxonomy" id="92645"/>
    <lineage>
        <taxon>Bacteria</taxon>
        <taxon>Pseudomonadati</taxon>
        <taxon>Pseudomonadota</taxon>
        <taxon>Betaproteobacteria</taxon>
        <taxon>Burkholderiales</taxon>
        <taxon>Oxalobacteraceae</taxon>
        <taxon>Herbaspirillum</taxon>
    </lineage>
</organism>
<evidence type="ECO:0000313" key="2">
    <source>
        <dbReference type="Proteomes" id="UP000462435"/>
    </source>
</evidence>
<sequence>MIEVEESIALDDSGQMQLWARGHVPWGEFVHAVMALLRDGQRSDIPEWVIVQAPVRHLYQRQIPRRGSAVSDTQFLHQETPGQGATPVTVLDFWLPLHPTMTPWASMDRT</sequence>
<dbReference type="AlphaFoldDB" id="A0A7V8FYQ0"/>
<protein>
    <submittedName>
        <fullName evidence="1">Uncharacterized protein</fullName>
    </submittedName>
</protein>
<name>A0A7V8FYQ0_9BURK</name>
<proteinExistence type="predicted"/>
<accession>A0A7V8FYQ0</accession>
<dbReference type="Proteomes" id="UP000462435">
    <property type="component" value="Unassembled WGS sequence"/>
</dbReference>
<comment type="caution">
    <text evidence="1">The sequence shown here is derived from an EMBL/GenBank/DDBJ whole genome shotgun (WGS) entry which is preliminary data.</text>
</comment>
<evidence type="ECO:0000313" key="1">
    <source>
        <dbReference type="EMBL" id="KAF1046351.1"/>
    </source>
</evidence>
<gene>
    <name evidence="1" type="ORF">GAK35_01036</name>
</gene>
<dbReference type="EMBL" id="WNDX01000021">
    <property type="protein sequence ID" value="KAF1046351.1"/>
    <property type="molecule type" value="Genomic_DNA"/>
</dbReference>